<evidence type="ECO:0000313" key="6">
    <source>
        <dbReference type="Proteomes" id="UP000193200"/>
    </source>
</evidence>
<dbReference type="PANTHER" id="PTHR33231:SF1">
    <property type="entry name" value="30S RIBOSOMAL PROTEIN"/>
    <property type="match status" value="1"/>
</dbReference>
<dbReference type="Proteomes" id="UP000193200">
    <property type="component" value="Unassembled WGS sequence"/>
</dbReference>
<name>A0A1Y5RQN0_9PROT</name>
<dbReference type="Pfam" id="PF02482">
    <property type="entry name" value="Ribosomal_S30AE"/>
    <property type="match status" value="1"/>
</dbReference>
<dbReference type="InterPro" id="IPR032528">
    <property type="entry name" value="Ribosom_S30AE_C"/>
</dbReference>
<gene>
    <name evidence="5" type="ORF">OCH7691_00625</name>
</gene>
<dbReference type="InterPro" id="IPR038416">
    <property type="entry name" value="Ribosom_S30AE_C_sf"/>
</dbReference>
<dbReference type="NCBIfam" id="TIGR00741">
    <property type="entry name" value="yfiA"/>
    <property type="match status" value="1"/>
</dbReference>
<dbReference type="Pfam" id="PF16321">
    <property type="entry name" value="Ribosom_S30AE_C"/>
    <property type="match status" value="1"/>
</dbReference>
<protein>
    <recommendedName>
        <fullName evidence="3">Ribosome hibernation promoting factor</fullName>
    </recommendedName>
</protein>
<comment type="subunit">
    <text evidence="2">Associates exclusively with 100S ribosomes, which are dimers of 70S ribosomes.</text>
</comment>
<evidence type="ECO:0000313" key="5">
    <source>
        <dbReference type="EMBL" id="SLN23098.1"/>
    </source>
</evidence>
<dbReference type="InterPro" id="IPR036567">
    <property type="entry name" value="RHF-like"/>
</dbReference>
<accession>A0A1Y5RQN0</accession>
<dbReference type="EMBL" id="FWFR01000001">
    <property type="protein sequence ID" value="SLN23098.1"/>
    <property type="molecule type" value="Genomic_DNA"/>
</dbReference>
<dbReference type="Gene3D" id="3.30.160.100">
    <property type="entry name" value="Ribosome hibernation promotion factor-like"/>
    <property type="match status" value="1"/>
</dbReference>
<evidence type="ECO:0000256" key="3">
    <source>
        <dbReference type="ARBA" id="ARBA00041148"/>
    </source>
</evidence>
<feature type="domain" description="Sigma 54 modulation/S30EA ribosomal protein C-terminal" evidence="4">
    <location>
        <begin position="116"/>
        <end position="169"/>
    </location>
</feature>
<evidence type="ECO:0000256" key="1">
    <source>
        <dbReference type="ARBA" id="ARBA00022845"/>
    </source>
</evidence>
<evidence type="ECO:0000259" key="4">
    <source>
        <dbReference type="Pfam" id="PF16321"/>
    </source>
</evidence>
<dbReference type="GO" id="GO:0043024">
    <property type="term" value="F:ribosomal small subunit binding"/>
    <property type="evidence" value="ECO:0007669"/>
    <property type="project" value="TreeGrafter"/>
</dbReference>
<evidence type="ECO:0000256" key="2">
    <source>
        <dbReference type="ARBA" id="ARBA00038695"/>
    </source>
</evidence>
<dbReference type="PANTHER" id="PTHR33231">
    <property type="entry name" value="30S RIBOSOMAL PROTEIN"/>
    <property type="match status" value="1"/>
</dbReference>
<organism evidence="5 6">
    <name type="scientific">Oceanibacterium hippocampi</name>
    <dbReference type="NCBI Taxonomy" id="745714"/>
    <lineage>
        <taxon>Bacteria</taxon>
        <taxon>Pseudomonadati</taxon>
        <taxon>Pseudomonadota</taxon>
        <taxon>Alphaproteobacteria</taxon>
        <taxon>Sneathiellales</taxon>
        <taxon>Sneathiellaceae</taxon>
        <taxon>Oceanibacterium</taxon>
    </lineage>
</organism>
<dbReference type="InterPro" id="IPR003489">
    <property type="entry name" value="RHF/RaiA"/>
</dbReference>
<dbReference type="Gene3D" id="3.30.505.50">
    <property type="entry name" value="Sigma 54 modulation/S30EA ribosomal protein, C-terminal domain"/>
    <property type="match status" value="1"/>
</dbReference>
<dbReference type="GO" id="GO:0022627">
    <property type="term" value="C:cytosolic small ribosomal subunit"/>
    <property type="evidence" value="ECO:0007669"/>
    <property type="project" value="TreeGrafter"/>
</dbReference>
<dbReference type="AlphaFoldDB" id="A0A1Y5RQN0"/>
<keyword evidence="1" id="KW-0810">Translation regulation</keyword>
<proteinExistence type="predicted"/>
<reference evidence="5 6" key="1">
    <citation type="submission" date="2017-03" db="EMBL/GenBank/DDBJ databases">
        <authorList>
            <person name="Afonso C.L."/>
            <person name="Miller P.J."/>
            <person name="Scott M.A."/>
            <person name="Spackman E."/>
            <person name="Goraichik I."/>
            <person name="Dimitrov K.M."/>
            <person name="Suarez D.L."/>
            <person name="Swayne D.E."/>
        </authorList>
    </citation>
    <scope>NUCLEOTIDE SEQUENCE [LARGE SCALE GENOMIC DNA]</scope>
    <source>
        <strain evidence="5 6">CECT 7691</strain>
    </source>
</reference>
<keyword evidence="6" id="KW-1185">Reference proteome</keyword>
<dbReference type="InterPro" id="IPR050574">
    <property type="entry name" value="HPF/YfiA_ribosome-assoc"/>
</dbReference>
<dbReference type="CDD" id="cd00552">
    <property type="entry name" value="RaiA"/>
    <property type="match status" value="1"/>
</dbReference>
<dbReference type="SUPFAM" id="SSF69754">
    <property type="entry name" value="Ribosome binding protein Y (YfiA homologue)"/>
    <property type="match status" value="1"/>
</dbReference>
<dbReference type="GO" id="GO:0045900">
    <property type="term" value="P:negative regulation of translational elongation"/>
    <property type="evidence" value="ECO:0007669"/>
    <property type="project" value="TreeGrafter"/>
</dbReference>
<sequence>MRTHVEERLTSGTAKYFANALEASVTFRRDGHQFRAECSVHVGAGIDVAASAAAGDAYGSFDLAAERIEKQLRRYKRRLRSHRGNERADGAESLAQRYVLAAEEEGAEGEVAEEFQPLIVAESRTSIVQCTVGDAVMRMDLADEPVYLFRNIGNGALNVVYRRKDGNIGWIEPARVETGRA</sequence>
<dbReference type="InParanoid" id="A0A1Y5RQN0"/>